<dbReference type="Proteomes" id="UP000789901">
    <property type="component" value="Unassembled WGS sequence"/>
</dbReference>
<comment type="caution">
    <text evidence="1">The sequence shown here is derived from an EMBL/GenBank/DDBJ whole genome shotgun (WGS) entry which is preliminary data.</text>
</comment>
<accession>A0ABM8W695</accession>
<keyword evidence="2" id="KW-1185">Reference proteome</keyword>
<protein>
    <submittedName>
        <fullName evidence="1">14524_t:CDS:1</fullName>
    </submittedName>
</protein>
<evidence type="ECO:0000313" key="2">
    <source>
        <dbReference type="Proteomes" id="UP000789901"/>
    </source>
</evidence>
<gene>
    <name evidence="1" type="ORF">GMARGA_LOCUS3866</name>
</gene>
<sequence length="120" mass="13995">MNAEQFKEFIEMMSRKSSPKENNHIRIKSFFGTEDKDPIECSELNVNPNYDTIALNVVNSYLEEEPKNSYNDNNDETWYPCNEEIPEDWLNPNDCKKLITTSVEVELEAIEKLDKANNSI</sequence>
<dbReference type="EMBL" id="CAJVQB010001455">
    <property type="protein sequence ID" value="CAG8536297.1"/>
    <property type="molecule type" value="Genomic_DNA"/>
</dbReference>
<evidence type="ECO:0000313" key="1">
    <source>
        <dbReference type="EMBL" id="CAG8536297.1"/>
    </source>
</evidence>
<name>A0ABM8W695_GIGMA</name>
<proteinExistence type="predicted"/>
<reference evidence="1 2" key="1">
    <citation type="submission" date="2021-06" db="EMBL/GenBank/DDBJ databases">
        <authorList>
            <person name="Kallberg Y."/>
            <person name="Tangrot J."/>
            <person name="Rosling A."/>
        </authorList>
    </citation>
    <scope>NUCLEOTIDE SEQUENCE [LARGE SCALE GENOMIC DNA]</scope>
    <source>
        <strain evidence="1 2">120-4 pot B 10/14</strain>
    </source>
</reference>
<organism evidence="1 2">
    <name type="scientific">Gigaspora margarita</name>
    <dbReference type="NCBI Taxonomy" id="4874"/>
    <lineage>
        <taxon>Eukaryota</taxon>
        <taxon>Fungi</taxon>
        <taxon>Fungi incertae sedis</taxon>
        <taxon>Mucoromycota</taxon>
        <taxon>Glomeromycotina</taxon>
        <taxon>Glomeromycetes</taxon>
        <taxon>Diversisporales</taxon>
        <taxon>Gigasporaceae</taxon>
        <taxon>Gigaspora</taxon>
    </lineage>
</organism>